<sequence length="428" mass="47112">MRIYNLNLDVFGGIGAYLDARDILNLRFTCRFLRGVADHVLIPNKLNDLQRKVLYNTSISPIQKLRQIPLTDDNWSTCTFHPTQLVHTHSSIPVLNTHNHLLILASRSAVFVWDRCYSPWRYTRFVISNHSSASMDITGLVVVECVGDSVSLIASHFSGLVQRVILNLHSKKSSQTAIYCGSSRTSSAISSSIRTPNLTSLTGTSNVVISAAQMGQLRLLSPNAPWIEHPPINVETNRLWGVDYNSYNGSLSASHNYTPSTLSAVSLFHLRESNIQSTGSLKTPPHISSFTATNGSSTNGVLASPDIIIAGFYDSGVRVYDCRCGYAPVKQYQDALDPQPVYSVDVGGAYDSLICAGSALYSRLRIIDARMHSDRAHHVYAAESGDRSSPVYQLQTDHSHCFLATESNVYDLDFSSASPNHRFPTVTV</sequence>
<organism evidence="1 2">
    <name type="scientific">Wallemia ichthyophaga</name>
    <dbReference type="NCBI Taxonomy" id="245174"/>
    <lineage>
        <taxon>Eukaryota</taxon>
        <taxon>Fungi</taxon>
        <taxon>Dikarya</taxon>
        <taxon>Basidiomycota</taxon>
        <taxon>Wallemiomycotina</taxon>
        <taxon>Wallemiomycetes</taxon>
        <taxon>Wallemiales</taxon>
        <taxon>Wallemiaceae</taxon>
        <taxon>Wallemia</taxon>
    </lineage>
</organism>
<reference evidence="1 2" key="1">
    <citation type="submission" date="2019-03" db="EMBL/GenBank/DDBJ databases">
        <title>Sequencing 23 genomes of Wallemia ichthyophaga.</title>
        <authorList>
            <person name="Gostincar C."/>
        </authorList>
    </citation>
    <scope>NUCLEOTIDE SEQUENCE [LARGE SCALE GENOMIC DNA]</scope>
    <source>
        <strain evidence="1 2">EXF-6200</strain>
    </source>
</reference>
<dbReference type="Gene3D" id="2.130.10.10">
    <property type="entry name" value="YVTN repeat-like/Quinoprotein amine dehydrogenase"/>
    <property type="match status" value="1"/>
</dbReference>
<proteinExistence type="predicted"/>
<evidence type="ECO:0000313" key="1">
    <source>
        <dbReference type="EMBL" id="TIB33620.1"/>
    </source>
</evidence>
<dbReference type="InterPro" id="IPR036322">
    <property type="entry name" value="WD40_repeat_dom_sf"/>
</dbReference>
<dbReference type="SUPFAM" id="SSF50978">
    <property type="entry name" value="WD40 repeat-like"/>
    <property type="match status" value="1"/>
</dbReference>
<dbReference type="AlphaFoldDB" id="A0A4T0IUE2"/>
<evidence type="ECO:0000313" key="2">
    <source>
        <dbReference type="Proteomes" id="UP000310689"/>
    </source>
</evidence>
<gene>
    <name evidence="1" type="ORF">E3P86_02948</name>
</gene>
<name>A0A4T0IUE2_WALIC</name>
<comment type="caution">
    <text evidence="1">The sequence shown here is derived from an EMBL/GenBank/DDBJ whole genome shotgun (WGS) entry which is preliminary data.</text>
</comment>
<evidence type="ECO:0008006" key="3">
    <source>
        <dbReference type="Google" id="ProtNLM"/>
    </source>
</evidence>
<protein>
    <recommendedName>
        <fullName evidence="3">F-box domain-containing protein</fullName>
    </recommendedName>
</protein>
<dbReference type="Proteomes" id="UP000310689">
    <property type="component" value="Unassembled WGS sequence"/>
</dbReference>
<dbReference type="EMBL" id="SPOI01000179">
    <property type="protein sequence ID" value="TIB33620.1"/>
    <property type="molecule type" value="Genomic_DNA"/>
</dbReference>
<accession>A0A4T0IUE2</accession>
<dbReference type="InterPro" id="IPR015943">
    <property type="entry name" value="WD40/YVTN_repeat-like_dom_sf"/>
</dbReference>